<dbReference type="GO" id="GO:0004640">
    <property type="term" value="F:phosphoribosylanthranilate isomerase activity"/>
    <property type="evidence" value="ECO:0007669"/>
    <property type="project" value="UniProtKB-UniRule"/>
</dbReference>
<name>A0A1H9E6C4_9GAMM</name>
<evidence type="ECO:0000256" key="6">
    <source>
        <dbReference type="ARBA" id="ARBA00022605"/>
    </source>
</evidence>
<comment type="similarity">
    <text evidence="3 10">Belongs to the TrpF family.</text>
</comment>
<evidence type="ECO:0000256" key="8">
    <source>
        <dbReference type="ARBA" id="ARBA00023141"/>
    </source>
</evidence>
<evidence type="ECO:0000313" key="12">
    <source>
        <dbReference type="EMBL" id="SEQ20783.1"/>
    </source>
</evidence>
<dbReference type="InterPro" id="IPR011060">
    <property type="entry name" value="RibuloseP-bd_barrel"/>
</dbReference>
<protein>
    <recommendedName>
        <fullName evidence="5 10">N-(5'-phosphoribosyl)anthranilate isomerase</fullName>
        <shortName evidence="10">PRAI</shortName>
        <ecNumber evidence="4 10">5.3.1.24</ecNumber>
    </recommendedName>
</protein>
<dbReference type="CDD" id="cd00405">
    <property type="entry name" value="PRAI"/>
    <property type="match status" value="1"/>
</dbReference>
<evidence type="ECO:0000256" key="2">
    <source>
        <dbReference type="ARBA" id="ARBA00004664"/>
    </source>
</evidence>
<evidence type="ECO:0000256" key="5">
    <source>
        <dbReference type="ARBA" id="ARBA00022272"/>
    </source>
</evidence>
<dbReference type="GO" id="GO:0000162">
    <property type="term" value="P:L-tryptophan biosynthetic process"/>
    <property type="evidence" value="ECO:0007669"/>
    <property type="project" value="UniProtKB-UniRule"/>
</dbReference>
<reference evidence="12 13" key="1">
    <citation type="submission" date="2016-10" db="EMBL/GenBank/DDBJ databases">
        <authorList>
            <person name="de Groot N.N."/>
        </authorList>
    </citation>
    <scope>NUCLEOTIDE SEQUENCE [LARGE SCALE GENOMIC DNA]</scope>
    <source>
        <strain evidence="12 13">B7-7</strain>
    </source>
</reference>
<evidence type="ECO:0000256" key="1">
    <source>
        <dbReference type="ARBA" id="ARBA00001164"/>
    </source>
</evidence>
<dbReference type="InterPro" id="IPR001240">
    <property type="entry name" value="PRAI_dom"/>
</dbReference>
<keyword evidence="8 10" id="KW-0057">Aromatic amino acid biosynthesis</keyword>
<evidence type="ECO:0000256" key="7">
    <source>
        <dbReference type="ARBA" id="ARBA00022822"/>
    </source>
</evidence>
<gene>
    <name evidence="10" type="primary">trpF</name>
    <name evidence="12" type="ORF">SAMN05421693_12020</name>
</gene>
<dbReference type="PANTHER" id="PTHR42894:SF1">
    <property type="entry name" value="N-(5'-PHOSPHORIBOSYL)ANTHRANILATE ISOMERASE"/>
    <property type="match status" value="1"/>
</dbReference>
<dbReference type="Proteomes" id="UP000199496">
    <property type="component" value="Unassembled WGS sequence"/>
</dbReference>
<organism evidence="12 13">
    <name type="scientific">Ectothiorhodospira magna</name>
    <dbReference type="NCBI Taxonomy" id="867345"/>
    <lineage>
        <taxon>Bacteria</taxon>
        <taxon>Pseudomonadati</taxon>
        <taxon>Pseudomonadota</taxon>
        <taxon>Gammaproteobacteria</taxon>
        <taxon>Chromatiales</taxon>
        <taxon>Ectothiorhodospiraceae</taxon>
        <taxon>Ectothiorhodospira</taxon>
    </lineage>
</organism>
<evidence type="ECO:0000256" key="4">
    <source>
        <dbReference type="ARBA" id="ARBA00012572"/>
    </source>
</evidence>
<dbReference type="UniPathway" id="UPA00035">
    <property type="reaction ID" value="UER00042"/>
</dbReference>
<evidence type="ECO:0000256" key="3">
    <source>
        <dbReference type="ARBA" id="ARBA00007571"/>
    </source>
</evidence>
<keyword evidence="6 10" id="KW-0028">Amino-acid biosynthesis</keyword>
<dbReference type="Pfam" id="PF00697">
    <property type="entry name" value="PRAI"/>
    <property type="match status" value="1"/>
</dbReference>
<evidence type="ECO:0000256" key="10">
    <source>
        <dbReference type="HAMAP-Rule" id="MF_00135"/>
    </source>
</evidence>
<keyword evidence="13" id="KW-1185">Reference proteome</keyword>
<evidence type="ECO:0000259" key="11">
    <source>
        <dbReference type="Pfam" id="PF00697"/>
    </source>
</evidence>
<dbReference type="InterPro" id="IPR044643">
    <property type="entry name" value="TrpF_fam"/>
</dbReference>
<dbReference type="EMBL" id="FOFO01000020">
    <property type="protein sequence ID" value="SEQ20783.1"/>
    <property type="molecule type" value="Genomic_DNA"/>
</dbReference>
<sequence>MRTRIKICGITRPEDARAAVQAGADALGLVFYARSPRAVTPDQARAIAAVDAPFVTRVGLFVNADAQWVRDVLDQVSLDLLQFHGDESPDYCQSFGLDYIKAIPMAGPVAVGEYMDRHPGALGFLLDSHGVGQMGGTGKTFDWSSWPDRATRPLILAGGLHPDNVAVAVQQTRPWAVDVSSGVESAPGLKDPERMTRFISEVLRVDRDQA</sequence>
<evidence type="ECO:0000256" key="9">
    <source>
        <dbReference type="ARBA" id="ARBA00023235"/>
    </source>
</evidence>
<dbReference type="NCBIfam" id="NF002298">
    <property type="entry name" value="PRK01222.1-4"/>
    <property type="match status" value="1"/>
</dbReference>
<evidence type="ECO:0000313" key="13">
    <source>
        <dbReference type="Proteomes" id="UP000199496"/>
    </source>
</evidence>
<dbReference type="AlphaFoldDB" id="A0A1H9E6C4"/>
<dbReference type="EC" id="5.3.1.24" evidence="4 10"/>
<dbReference type="InterPro" id="IPR013785">
    <property type="entry name" value="Aldolase_TIM"/>
</dbReference>
<proteinExistence type="inferred from homology"/>
<accession>A0A1H9E6C4</accession>
<keyword evidence="7 10" id="KW-0822">Tryptophan biosynthesis</keyword>
<dbReference type="RefSeq" id="WP_202906239.1">
    <property type="nucleotide sequence ID" value="NZ_FOFO01000020.1"/>
</dbReference>
<comment type="catalytic activity">
    <reaction evidence="1 10">
        <text>N-(5-phospho-beta-D-ribosyl)anthranilate = 1-(2-carboxyphenylamino)-1-deoxy-D-ribulose 5-phosphate</text>
        <dbReference type="Rhea" id="RHEA:21540"/>
        <dbReference type="ChEBI" id="CHEBI:18277"/>
        <dbReference type="ChEBI" id="CHEBI:58613"/>
        <dbReference type="EC" id="5.3.1.24"/>
    </reaction>
</comment>
<dbReference type="HAMAP" id="MF_00135">
    <property type="entry name" value="PRAI"/>
    <property type="match status" value="1"/>
</dbReference>
<dbReference type="Gene3D" id="3.20.20.70">
    <property type="entry name" value="Aldolase class I"/>
    <property type="match status" value="1"/>
</dbReference>
<dbReference type="PANTHER" id="PTHR42894">
    <property type="entry name" value="N-(5'-PHOSPHORIBOSYL)ANTHRANILATE ISOMERASE"/>
    <property type="match status" value="1"/>
</dbReference>
<dbReference type="STRING" id="867345.SAMN05421693_12020"/>
<dbReference type="FunFam" id="3.20.20.70:FF:000075">
    <property type="entry name" value="Tryptophan biosynthesis protein TRP1"/>
    <property type="match status" value="1"/>
</dbReference>
<keyword evidence="9 10" id="KW-0413">Isomerase</keyword>
<comment type="pathway">
    <text evidence="2 10">Amino-acid biosynthesis; L-tryptophan biosynthesis; L-tryptophan from chorismate: step 3/5.</text>
</comment>
<feature type="domain" description="N-(5'phosphoribosyl) anthranilate isomerase (PRAI)" evidence="11">
    <location>
        <begin position="5"/>
        <end position="200"/>
    </location>
</feature>
<dbReference type="SUPFAM" id="SSF51366">
    <property type="entry name" value="Ribulose-phoshate binding barrel"/>
    <property type="match status" value="1"/>
</dbReference>